<evidence type="ECO:0000256" key="1">
    <source>
        <dbReference type="SAM" id="SignalP"/>
    </source>
</evidence>
<sequence>MKNTSLLLALLAITTSTAMANNLSDEKIEFEHDMAGLSSEVAEEVFAQVEVSPSFEEVEYQSYIVEHYNKIYVTRHEAKELGLERVAKFHVFDKTTLDKVSDEIKVRIEKEQPDYFSVDLFREFHSDTHTFRYFARVIEYK</sequence>
<keyword evidence="1" id="KW-0732">Signal</keyword>
<name>A0ABS2HGW9_9VIBR</name>
<accession>A0ABS2HGW9</accession>
<protein>
    <recommendedName>
        <fullName evidence="4">DUF3316 domain-containing protein</fullName>
    </recommendedName>
</protein>
<feature type="chain" id="PRO_5046543045" description="DUF3316 domain-containing protein" evidence="1">
    <location>
        <begin position="21"/>
        <end position="141"/>
    </location>
</feature>
<evidence type="ECO:0008006" key="4">
    <source>
        <dbReference type="Google" id="ProtNLM"/>
    </source>
</evidence>
<dbReference type="Proteomes" id="UP000809621">
    <property type="component" value="Unassembled WGS sequence"/>
</dbReference>
<dbReference type="EMBL" id="JAFEUM010000001">
    <property type="protein sequence ID" value="MBM7035041.1"/>
    <property type="molecule type" value="Genomic_DNA"/>
</dbReference>
<keyword evidence="3" id="KW-1185">Reference proteome</keyword>
<evidence type="ECO:0000313" key="3">
    <source>
        <dbReference type="Proteomes" id="UP000809621"/>
    </source>
</evidence>
<gene>
    <name evidence="2" type="ORF">JQC93_01375</name>
</gene>
<organism evidence="2 3">
    <name type="scientific">Vibrio ulleungensis</name>
    <dbReference type="NCBI Taxonomy" id="2807619"/>
    <lineage>
        <taxon>Bacteria</taxon>
        <taxon>Pseudomonadati</taxon>
        <taxon>Pseudomonadota</taxon>
        <taxon>Gammaproteobacteria</taxon>
        <taxon>Vibrionales</taxon>
        <taxon>Vibrionaceae</taxon>
        <taxon>Vibrio</taxon>
    </lineage>
</organism>
<evidence type="ECO:0000313" key="2">
    <source>
        <dbReference type="EMBL" id="MBM7035041.1"/>
    </source>
</evidence>
<dbReference type="RefSeq" id="WP_205156678.1">
    <property type="nucleotide sequence ID" value="NZ_JAFEUM010000001.1"/>
</dbReference>
<reference evidence="2 3" key="1">
    <citation type="submission" date="2021-02" db="EMBL/GenBank/DDBJ databases">
        <authorList>
            <person name="Park J.-S."/>
        </authorList>
    </citation>
    <scope>NUCLEOTIDE SEQUENCE [LARGE SCALE GENOMIC DNA]</scope>
    <source>
        <strain evidence="2 3">188UL20-2</strain>
    </source>
</reference>
<proteinExistence type="predicted"/>
<feature type="signal peptide" evidence="1">
    <location>
        <begin position="1"/>
        <end position="20"/>
    </location>
</feature>
<comment type="caution">
    <text evidence="2">The sequence shown here is derived from an EMBL/GenBank/DDBJ whole genome shotgun (WGS) entry which is preliminary data.</text>
</comment>